<dbReference type="Pfam" id="PF13023">
    <property type="entry name" value="HD_3"/>
    <property type="match status" value="1"/>
</dbReference>
<keyword evidence="2" id="KW-0378">Hydrolase</keyword>
<organism evidence="4 5">
    <name type="scientific">Streptococcus oricebi</name>
    <dbReference type="NCBI Taxonomy" id="1547447"/>
    <lineage>
        <taxon>Bacteria</taxon>
        <taxon>Bacillati</taxon>
        <taxon>Bacillota</taxon>
        <taxon>Bacilli</taxon>
        <taxon>Lactobacillales</taxon>
        <taxon>Streptococcaceae</taxon>
        <taxon>Streptococcus</taxon>
    </lineage>
</organism>
<name>A0ABS5B0R5_9STRE</name>
<dbReference type="Gene3D" id="1.10.3210.10">
    <property type="entry name" value="Hypothetical protein af1432"/>
    <property type="match status" value="1"/>
</dbReference>
<evidence type="ECO:0000313" key="4">
    <source>
        <dbReference type="EMBL" id="MBP2622422.1"/>
    </source>
</evidence>
<dbReference type="PANTHER" id="PTHR11845">
    <property type="entry name" value="5'-DEOXYNUCLEOTIDASE HDDC2"/>
    <property type="match status" value="1"/>
</dbReference>
<dbReference type="Proteomes" id="UP001519296">
    <property type="component" value="Unassembled WGS sequence"/>
</dbReference>
<proteinExistence type="predicted"/>
<sequence length="195" mass="22217">MNKLYQQLAFINELEKLKTVKRGNLTLDDFRFENSAEHSWQAAMCALVFREYFPQALNMGKVLELLLVHELGEMRAGDTSVFDEVGKADSFERELAAMKVSVSKLPKEQAQEMADLWLEFEKGSSAEARYSRVIDALIPLINHVKVAEENYNPASLTKTQVLAKKKFIKDQAPALWPLVQELIHQSVTKGLYLDK</sequence>
<gene>
    <name evidence="4" type="ORF">C4K46_00545</name>
</gene>
<dbReference type="InterPro" id="IPR006674">
    <property type="entry name" value="HD_domain"/>
</dbReference>
<evidence type="ECO:0000259" key="3">
    <source>
        <dbReference type="Pfam" id="PF13023"/>
    </source>
</evidence>
<feature type="domain" description="HD" evidence="3">
    <location>
        <begin position="14"/>
        <end position="176"/>
    </location>
</feature>
<evidence type="ECO:0000313" key="5">
    <source>
        <dbReference type="Proteomes" id="UP001519296"/>
    </source>
</evidence>
<dbReference type="EMBL" id="PRDG01000001">
    <property type="protein sequence ID" value="MBP2622422.1"/>
    <property type="molecule type" value="Genomic_DNA"/>
</dbReference>
<keyword evidence="5" id="KW-1185">Reference proteome</keyword>
<dbReference type="SUPFAM" id="SSF109604">
    <property type="entry name" value="HD-domain/PDEase-like"/>
    <property type="match status" value="1"/>
</dbReference>
<comment type="caution">
    <text evidence="4">The sequence shown here is derived from an EMBL/GenBank/DDBJ whole genome shotgun (WGS) entry which is preliminary data.</text>
</comment>
<protein>
    <submittedName>
        <fullName evidence="4">Phosphohydrolase</fullName>
    </submittedName>
</protein>
<dbReference type="InterPro" id="IPR039356">
    <property type="entry name" value="YfbR/HDDC2"/>
</dbReference>
<accession>A0ABS5B0R5</accession>
<dbReference type="RefSeq" id="WP_209626307.1">
    <property type="nucleotide sequence ID" value="NZ_PRDG01000001.1"/>
</dbReference>
<dbReference type="PANTHER" id="PTHR11845:SF13">
    <property type="entry name" value="5'-DEOXYNUCLEOTIDASE HDDC2"/>
    <property type="match status" value="1"/>
</dbReference>
<evidence type="ECO:0000256" key="1">
    <source>
        <dbReference type="ARBA" id="ARBA00022723"/>
    </source>
</evidence>
<keyword evidence="1" id="KW-0479">Metal-binding</keyword>
<reference evidence="4 5" key="1">
    <citation type="submission" date="2018-02" db="EMBL/GenBank/DDBJ databases">
        <title>Draft genome sequence of Streptococcus oricebi CCUG 70868T type strain.</title>
        <authorList>
            <person name="Mendez V."/>
            <person name="Salva-Serra F."/>
            <person name="Jaen-Luchoro D."/>
            <person name="Gonzales-Siles L."/>
            <person name="Karlsson R."/>
            <person name="Engstrom-Jakobsson H."/>
            <person name="Busquets A."/>
            <person name="Gomila M."/>
            <person name="Pineiro-Iglesias B."/>
            <person name="Bennasar-Figueras A."/>
            <person name="Seeger M."/>
            <person name="Moore E."/>
        </authorList>
    </citation>
    <scope>NUCLEOTIDE SEQUENCE [LARGE SCALE GENOMIC DNA]</scope>
    <source>
        <strain evidence="4 5">CCUG 70868</strain>
    </source>
</reference>
<evidence type="ECO:0000256" key="2">
    <source>
        <dbReference type="ARBA" id="ARBA00022801"/>
    </source>
</evidence>